<sequence>MRDLVIVGAGGFARETAQLARERLLGFLDDDPAKQGTDVDGVPVLGGTKEVPPGTQVVVCVGSPRDNGVRARLVDRLDLPPERYATLVHPTAWVSASSRVGPGSVLLAQVVLTASVRVGAHVAIMPHVTLTHDDVVADFVTIASGVRLAGGVHVGRGAYLGAGALVREGRTIGQGALVGMGAVVTRDVPAGEVWAGNPARYLRHVSEEHRHG</sequence>
<dbReference type="Proteomes" id="UP001501442">
    <property type="component" value="Unassembled WGS sequence"/>
</dbReference>
<comment type="caution">
    <text evidence="2">The sequence shown here is derived from an EMBL/GenBank/DDBJ whole genome shotgun (WGS) entry which is preliminary data.</text>
</comment>
<dbReference type="SUPFAM" id="SSF51161">
    <property type="entry name" value="Trimeric LpxA-like enzymes"/>
    <property type="match status" value="1"/>
</dbReference>
<dbReference type="Gene3D" id="2.160.10.10">
    <property type="entry name" value="Hexapeptide repeat proteins"/>
    <property type="match status" value="1"/>
</dbReference>
<reference evidence="3" key="1">
    <citation type="journal article" date="2019" name="Int. J. Syst. Evol. Microbiol.">
        <title>The Global Catalogue of Microorganisms (GCM) 10K type strain sequencing project: providing services to taxonomists for standard genome sequencing and annotation.</title>
        <authorList>
            <consortium name="The Broad Institute Genomics Platform"/>
            <consortium name="The Broad Institute Genome Sequencing Center for Infectious Disease"/>
            <person name="Wu L."/>
            <person name="Ma J."/>
        </authorList>
    </citation>
    <scope>NUCLEOTIDE SEQUENCE [LARGE SCALE GENOMIC DNA]</scope>
    <source>
        <strain evidence="3">JCM 17939</strain>
    </source>
</reference>
<dbReference type="RefSeq" id="WP_345434648.1">
    <property type="nucleotide sequence ID" value="NZ_BAABHK010000009.1"/>
</dbReference>
<name>A0ABP8UI53_9ACTN</name>
<gene>
    <name evidence="2" type="ORF">GCM10023196_061930</name>
</gene>
<dbReference type="Pfam" id="PF17836">
    <property type="entry name" value="PglD_N"/>
    <property type="match status" value="1"/>
</dbReference>
<evidence type="ECO:0000313" key="3">
    <source>
        <dbReference type="Proteomes" id="UP001501442"/>
    </source>
</evidence>
<protein>
    <submittedName>
        <fullName evidence="2">Acetyltransferase</fullName>
    </submittedName>
</protein>
<dbReference type="InterPro" id="IPR050179">
    <property type="entry name" value="Trans_hexapeptide_repeat"/>
</dbReference>
<dbReference type="CDD" id="cd03360">
    <property type="entry name" value="LbH_AT_putative"/>
    <property type="match status" value="1"/>
</dbReference>
<dbReference type="PANTHER" id="PTHR43300">
    <property type="entry name" value="ACETYLTRANSFERASE"/>
    <property type="match status" value="1"/>
</dbReference>
<dbReference type="InterPro" id="IPR020019">
    <property type="entry name" value="AcTrfase_PglD-like"/>
</dbReference>
<proteinExistence type="predicted"/>
<dbReference type="EMBL" id="BAABHK010000009">
    <property type="protein sequence ID" value="GAA4631661.1"/>
    <property type="molecule type" value="Genomic_DNA"/>
</dbReference>
<dbReference type="InterPro" id="IPR041561">
    <property type="entry name" value="PglD_N"/>
</dbReference>
<dbReference type="Gene3D" id="3.40.50.20">
    <property type="match status" value="1"/>
</dbReference>
<dbReference type="NCBIfam" id="TIGR03570">
    <property type="entry name" value="NeuD_NnaD"/>
    <property type="match status" value="1"/>
</dbReference>
<organism evidence="2 3">
    <name type="scientific">Actinoallomurus vinaceus</name>
    <dbReference type="NCBI Taxonomy" id="1080074"/>
    <lineage>
        <taxon>Bacteria</taxon>
        <taxon>Bacillati</taxon>
        <taxon>Actinomycetota</taxon>
        <taxon>Actinomycetes</taxon>
        <taxon>Streptosporangiales</taxon>
        <taxon>Thermomonosporaceae</taxon>
        <taxon>Actinoallomurus</taxon>
    </lineage>
</organism>
<dbReference type="PANTHER" id="PTHR43300:SF7">
    <property type="entry name" value="UDP-N-ACETYLBACILLOSAMINE N-ACETYLTRANSFERASE"/>
    <property type="match status" value="1"/>
</dbReference>
<feature type="domain" description="PglD N-terminal" evidence="1">
    <location>
        <begin position="3"/>
        <end position="77"/>
    </location>
</feature>
<keyword evidence="3" id="KW-1185">Reference proteome</keyword>
<evidence type="ECO:0000313" key="2">
    <source>
        <dbReference type="EMBL" id="GAA4631661.1"/>
    </source>
</evidence>
<dbReference type="InterPro" id="IPR011004">
    <property type="entry name" value="Trimer_LpxA-like_sf"/>
</dbReference>
<accession>A0ABP8UI53</accession>
<evidence type="ECO:0000259" key="1">
    <source>
        <dbReference type="Pfam" id="PF17836"/>
    </source>
</evidence>